<organism evidence="3 4">
    <name type="scientific">Corynebacterium terpenotabidum Y-11</name>
    <dbReference type="NCBI Taxonomy" id="1200352"/>
    <lineage>
        <taxon>Bacteria</taxon>
        <taxon>Bacillati</taxon>
        <taxon>Actinomycetota</taxon>
        <taxon>Actinomycetes</taxon>
        <taxon>Mycobacteriales</taxon>
        <taxon>Corynebacteriaceae</taxon>
        <taxon>Corynebacterium</taxon>
    </lineage>
</organism>
<dbReference type="PANTHER" id="PTHR43755">
    <property type="match status" value="1"/>
</dbReference>
<dbReference type="KEGG" id="cter:A606_01630"/>
<protein>
    <recommendedName>
        <fullName evidence="2">FAD/NAD(P)-binding domain-containing protein</fullName>
    </recommendedName>
</protein>
<keyword evidence="4" id="KW-1185">Reference proteome</keyword>
<feature type="compositionally biased region" description="Polar residues" evidence="1">
    <location>
        <begin position="358"/>
        <end position="369"/>
    </location>
</feature>
<gene>
    <name evidence="3" type="ORF">A606_01630</name>
</gene>
<dbReference type="Gene3D" id="3.50.50.100">
    <property type="match status" value="1"/>
</dbReference>
<dbReference type="InterPro" id="IPR052541">
    <property type="entry name" value="SQRD"/>
</dbReference>
<dbReference type="PATRIC" id="fig|1200352.3.peg.326"/>
<evidence type="ECO:0000313" key="3">
    <source>
        <dbReference type="EMBL" id="AGP29981.1"/>
    </source>
</evidence>
<proteinExistence type="predicted"/>
<feature type="region of interest" description="Disordered" evidence="1">
    <location>
        <begin position="355"/>
        <end position="376"/>
    </location>
</feature>
<dbReference type="HOGENOM" id="CLU_030742_5_2_11"/>
<name>S4XBN1_9CORY</name>
<evidence type="ECO:0000256" key="1">
    <source>
        <dbReference type="SAM" id="MobiDB-lite"/>
    </source>
</evidence>
<dbReference type="RefSeq" id="WP_020440346.1">
    <property type="nucleotide sequence ID" value="NC_021663.1"/>
</dbReference>
<dbReference type="PANTHER" id="PTHR43755:SF1">
    <property type="entry name" value="FAD-DEPENDENT PYRIDINE NUCLEOTIDE-DISULPHIDE OXIDOREDUCTASE"/>
    <property type="match status" value="1"/>
</dbReference>
<dbReference type="STRING" id="1200352.A606_01630"/>
<feature type="domain" description="FAD/NAD(P)-binding" evidence="2">
    <location>
        <begin position="3"/>
        <end position="175"/>
    </location>
</feature>
<dbReference type="GO" id="GO:0016491">
    <property type="term" value="F:oxidoreductase activity"/>
    <property type="evidence" value="ECO:0007669"/>
    <property type="project" value="InterPro"/>
</dbReference>
<evidence type="ECO:0000259" key="2">
    <source>
        <dbReference type="Pfam" id="PF07992"/>
    </source>
</evidence>
<dbReference type="Proteomes" id="UP000014809">
    <property type="component" value="Chromosome"/>
</dbReference>
<evidence type="ECO:0000313" key="4">
    <source>
        <dbReference type="Proteomes" id="UP000014809"/>
    </source>
</evidence>
<reference evidence="3 4" key="1">
    <citation type="submission" date="2012-06" db="EMBL/GenBank/DDBJ databases">
        <title>Complete genome sequence of Corynebacterium terpenotabidum Y-11 (=DSM 44721).</title>
        <authorList>
            <person name="Ruckert C."/>
            <person name="Albersmeier A."/>
            <person name="Al-Dilaimi A."/>
            <person name="Szczepanowski R."/>
            <person name="Kalinowski J."/>
        </authorList>
    </citation>
    <scope>NUCLEOTIDE SEQUENCE [LARGE SCALE GENOMIC DNA]</scope>
    <source>
        <strain evidence="3 4">Y-11</strain>
    </source>
</reference>
<dbReference type="InterPro" id="IPR036188">
    <property type="entry name" value="FAD/NAD-bd_sf"/>
</dbReference>
<dbReference type="EMBL" id="CP003696">
    <property type="protein sequence ID" value="AGP29981.1"/>
    <property type="molecule type" value="Genomic_DNA"/>
</dbReference>
<sequence length="486" mass="53326">MARIVIMGAGVAGHTAALYLRRQLGREHSVTVVTPNAQWNWIPSNIWVGVGKIPKSKVLFPLAPLYRRKGIVYRQALAREIHPEGRADDTTPYIRIEHTDSTRAGTTDDIPYDYLINATGPKLNFAATPGLGPEQGGSVSVCTADHAVHAAAELDKVLDAMRQGKHQTLVIGTGHGTCTCEGAAFEYTFNVEHTVRQAGLRDLCDIYYFTNEYELGDFGVAGMQFTQQGYRTSSKLWTESLFRERGVIPIVRAHAQSVDDGLLTYETLDGEVHELRFDFAMLLPPFRGADLTAVDRDGADITSTMFAANGMMLVDADYSGKDHSQWTASDWPRTYRSAVYDNIWAPGIAFSPPHQISEPRTSPNGTVITPSPPRTGMPAGIQGKLVADTVTDRILRPGNPDHEESMTEMGSACIASAGTGLLTGSAASMTMYPTVPDHEKYPDTGGRHPSLTFGEIGLAGHWIKTLLHHMFIYKMKGRPLWWLIPE</sequence>
<dbReference type="AlphaFoldDB" id="S4XBN1"/>
<dbReference type="Pfam" id="PF07992">
    <property type="entry name" value="Pyr_redox_2"/>
    <property type="match status" value="1"/>
</dbReference>
<dbReference type="SUPFAM" id="SSF51905">
    <property type="entry name" value="FAD/NAD(P)-binding domain"/>
    <property type="match status" value="1"/>
</dbReference>
<accession>S4XBN1</accession>
<dbReference type="InterPro" id="IPR023753">
    <property type="entry name" value="FAD/NAD-binding_dom"/>
</dbReference>
<dbReference type="eggNOG" id="COG0446">
    <property type="taxonomic scope" value="Bacteria"/>
</dbReference>
<dbReference type="OrthoDB" id="9802771at2"/>